<gene>
    <name evidence="2" type="ORF">LTR97_000870</name>
</gene>
<comment type="caution">
    <text evidence="2">The sequence shown here is derived from an EMBL/GenBank/DDBJ whole genome shotgun (WGS) entry which is preliminary data.</text>
</comment>
<evidence type="ECO:0000259" key="1">
    <source>
        <dbReference type="Pfam" id="PF20253"/>
    </source>
</evidence>
<sequence length="966" mass="107288">MAPGTLHGRYKLYKAGTAKLVQWLAKSAERCCDLKSVIKSLGSSKRSRQGRDTSAIDIRTQELIQLAEVIAKAQPQVAVPESIILITLDVIAGRKECAEWYSAQALEDGSDLDKENSSHRHFILVLEKVLQVLKTTRSEIPPTLSDNKASTKAKKKARDVAAQGELSNLFACLEVEEPSTLAQTSQQKKPAGVADHSVATTFQLVEEQDDRGFATWCHLQDLNDVRQFLKETWLEYSRGEISFLAASSTTDTAFGLLRCADEDFTEILPQCSTWQGLSEFLGITGFCRGQVLWIAPATEGDTSNINSDVNIVELLCPVAHRCLHSYSLDAWAVCDASDDNKEADEDLYLPSEGVQYHPFCEVLHELAPRLHNIAHSRSCEHIIVDEFVQGLADMHRKNNVPMWMVVACQTYLDIYDLLGSHVYDGAEALQITMDQNRSIAASIKAYHVDCVTPMCDVGEAATRLEGVAKASVRFEASNTSRPGETSRDSNNEYTRRMSPLERHLPAHAGVILADLKINMHHAGCGVANHGWYILSMVHLYKDLRGSGLIKSDWHDMDIVLPGFGSKQPLVSKTDASYDEDLSYRHYLMALGVPATAFAARSRRSKVSYAPVFKNARKIGITSLYLQSMSTSKESDREHTYKKHGERHSKSRTVERVLHALINSNNTVSGKKKQLVAATGFTPVQLLQAFRKSILADEPMLNFDFAGFTITCARLMNKIVKLVGPELGVTSSNQWSHITLVGLLLSLPSSDPALIDVANLLQAHIDQYSKKFAKPAYDQSSGRIPKHLRPKITPPDTSGHAFNRELVCAMFDYSDTKYVISGDSLAAYHPSIKFERCSADCKGAGCGTEGAETDPGADHHGARVVAYGSALPEAIVTRGIQKIKGNPKRYLDARDRMVARYMLGYCCQEERRDAKEELAIMTEMFGWSWTGWADNEDMDVGRPFRSRDIKSVQKYIMSTLSQKDFME</sequence>
<dbReference type="Pfam" id="PF20253">
    <property type="entry name" value="DUF6604"/>
    <property type="match status" value="1"/>
</dbReference>
<evidence type="ECO:0000313" key="2">
    <source>
        <dbReference type="EMBL" id="KAK5708330.1"/>
    </source>
</evidence>
<evidence type="ECO:0000313" key="3">
    <source>
        <dbReference type="Proteomes" id="UP001310594"/>
    </source>
</evidence>
<dbReference type="PANTHER" id="PTHR38795">
    <property type="entry name" value="DUF6604 DOMAIN-CONTAINING PROTEIN"/>
    <property type="match status" value="1"/>
</dbReference>
<dbReference type="InterPro" id="IPR046539">
    <property type="entry name" value="DUF6604"/>
</dbReference>
<name>A0AAN7WKS9_9PEZI</name>
<dbReference type="AlphaFoldDB" id="A0AAN7WKS9"/>
<dbReference type="EMBL" id="JAVRQU010000001">
    <property type="protein sequence ID" value="KAK5708330.1"/>
    <property type="molecule type" value="Genomic_DNA"/>
</dbReference>
<protein>
    <recommendedName>
        <fullName evidence="1">DUF6604 domain-containing protein</fullName>
    </recommendedName>
</protein>
<organism evidence="2 3">
    <name type="scientific">Elasticomyces elasticus</name>
    <dbReference type="NCBI Taxonomy" id="574655"/>
    <lineage>
        <taxon>Eukaryota</taxon>
        <taxon>Fungi</taxon>
        <taxon>Dikarya</taxon>
        <taxon>Ascomycota</taxon>
        <taxon>Pezizomycotina</taxon>
        <taxon>Dothideomycetes</taxon>
        <taxon>Dothideomycetidae</taxon>
        <taxon>Mycosphaerellales</taxon>
        <taxon>Teratosphaeriaceae</taxon>
        <taxon>Elasticomyces</taxon>
    </lineage>
</organism>
<dbReference type="Proteomes" id="UP001310594">
    <property type="component" value="Unassembled WGS sequence"/>
</dbReference>
<reference evidence="2" key="1">
    <citation type="submission" date="2023-08" db="EMBL/GenBank/DDBJ databases">
        <title>Black Yeasts Isolated from many extreme environments.</title>
        <authorList>
            <person name="Coleine C."/>
            <person name="Stajich J.E."/>
            <person name="Selbmann L."/>
        </authorList>
    </citation>
    <scope>NUCLEOTIDE SEQUENCE</scope>
    <source>
        <strain evidence="2">CCFEE 5810</strain>
    </source>
</reference>
<dbReference type="PANTHER" id="PTHR38795:SF1">
    <property type="entry name" value="DUF6604 DOMAIN-CONTAINING PROTEIN"/>
    <property type="match status" value="1"/>
</dbReference>
<accession>A0AAN7WKS9</accession>
<feature type="domain" description="DUF6604" evidence="1">
    <location>
        <begin position="12"/>
        <end position="265"/>
    </location>
</feature>
<proteinExistence type="predicted"/>